<feature type="domain" description="Phospholipase/carboxylesterase/thioesterase" evidence="3">
    <location>
        <begin position="11"/>
        <end position="220"/>
    </location>
</feature>
<comment type="caution">
    <text evidence="4">The sequence shown here is derived from an EMBL/GenBank/DDBJ whole genome shotgun (WGS) entry which is preliminary data.</text>
</comment>
<reference evidence="4" key="1">
    <citation type="submission" date="2022-11" db="EMBL/GenBank/DDBJ databases">
        <title>Alteromonas sp. nov., isolated from sea water of the Qingdao.</title>
        <authorList>
            <person name="Wang Q."/>
        </authorList>
    </citation>
    <scope>NUCLEOTIDE SEQUENCE</scope>
    <source>
        <strain evidence="4">ASW11-7</strain>
    </source>
</reference>
<evidence type="ECO:0000313" key="5">
    <source>
        <dbReference type="Proteomes" id="UP001142810"/>
    </source>
</evidence>
<dbReference type="InterPro" id="IPR029058">
    <property type="entry name" value="AB_hydrolase_fold"/>
</dbReference>
<gene>
    <name evidence="4" type="ORF">OPS25_15490</name>
</gene>
<dbReference type="Proteomes" id="UP001142810">
    <property type="component" value="Unassembled WGS sequence"/>
</dbReference>
<dbReference type="Pfam" id="PF02230">
    <property type="entry name" value="Abhydrolase_2"/>
    <property type="match status" value="1"/>
</dbReference>
<proteinExistence type="inferred from homology"/>
<dbReference type="SUPFAM" id="SSF53474">
    <property type="entry name" value="alpha/beta-Hydrolases"/>
    <property type="match status" value="1"/>
</dbReference>
<dbReference type="GO" id="GO:0016787">
    <property type="term" value="F:hydrolase activity"/>
    <property type="evidence" value="ECO:0007669"/>
    <property type="project" value="UniProtKB-KW"/>
</dbReference>
<comment type="similarity">
    <text evidence="1">Belongs to the AB hydrolase superfamily. AB hydrolase 2 family.</text>
</comment>
<keyword evidence="2 4" id="KW-0378">Hydrolase</keyword>
<dbReference type="InterPro" id="IPR050565">
    <property type="entry name" value="LYPA1-2/EST-like"/>
</dbReference>
<name>A0ABT3PB31_9ALTE</name>
<organism evidence="4 5">
    <name type="scientific">Alteromonas aquimaris</name>
    <dbReference type="NCBI Taxonomy" id="2998417"/>
    <lineage>
        <taxon>Bacteria</taxon>
        <taxon>Pseudomonadati</taxon>
        <taxon>Pseudomonadota</taxon>
        <taxon>Gammaproteobacteria</taxon>
        <taxon>Alteromonadales</taxon>
        <taxon>Alteromonadaceae</taxon>
        <taxon>Alteromonas/Salinimonas group</taxon>
        <taxon>Alteromonas</taxon>
    </lineage>
</organism>
<evidence type="ECO:0000259" key="3">
    <source>
        <dbReference type="Pfam" id="PF02230"/>
    </source>
</evidence>
<protein>
    <submittedName>
        <fullName evidence="4">Alpha/beta hydrolase</fullName>
    </submittedName>
</protein>
<evidence type="ECO:0000256" key="1">
    <source>
        <dbReference type="ARBA" id="ARBA00006499"/>
    </source>
</evidence>
<sequence length="225" mass="24803">MPDSLLPYVEVNPAQEADACVIWMHGLGDSGHGFAPIVSQLALPQNHRIRFIFPHAPERPVTINGGMRMRAWYDIKSMDFNSRADVSGVFESASQVRQLIQDEIANGIPAQRILLAGFSQGGVIALHEGLRFDQRLAGIMALSTYMCEPEKLAAQAHTANTSTPIFVAHGEQDEVVPAFLGNAAYKVLKENGYNCTWHTYTMQHNVCLAEINDISAFISRVLPLQ</sequence>
<evidence type="ECO:0000313" key="4">
    <source>
        <dbReference type="EMBL" id="MCW8109910.1"/>
    </source>
</evidence>
<dbReference type="PANTHER" id="PTHR10655:SF17">
    <property type="entry name" value="LYSOPHOSPHOLIPASE-LIKE PROTEIN 1"/>
    <property type="match status" value="1"/>
</dbReference>
<dbReference type="EMBL" id="JAPFRD010000013">
    <property type="protein sequence ID" value="MCW8109910.1"/>
    <property type="molecule type" value="Genomic_DNA"/>
</dbReference>
<dbReference type="Gene3D" id="3.40.50.1820">
    <property type="entry name" value="alpha/beta hydrolase"/>
    <property type="match status" value="1"/>
</dbReference>
<evidence type="ECO:0000256" key="2">
    <source>
        <dbReference type="ARBA" id="ARBA00022801"/>
    </source>
</evidence>
<accession>A0ABT3PB31</accession>
<dbReference type="RefSeq" id="WP_265618791.1">
    <property type="nucleotide sequence ID" value="NZ_JAPFRD010000013.1"/>
</dbReference>
<dbReference type="PANTHER" id="PTHR10655">
    <property type="entry name" value="LYSOPHOSPHOLIPASE-RELATED"/>
    <property type="match status" value="1"/>
</dbReference>
<keyword evidence="5" id="KW-1185">Reference proteome</keyword>
<dbReference type="InterPro" id="IPR003140">
    <property type="entry name" value="PLipase/COase/thioEstase"/>
</dbReference>